<dbReference type="Proteomes" id="UP000241803">
    <property type="component" value="Unassembled WGS sequence"/>
</dbReference>
<organism evidence="1 2">
    <name type="scientific">Photobacterium indicum</name>
    <dbReference type="NCBI Taxonomy" id="81447"/>
    <lineage>
        <taxon>Bacteria</taxon>
        <taxon>Pseudomonadati</taxon>
        <taxon>Pseudomonadota</taxon>
        <taxon>Gammaproteobacteria</taxon>
        <taxon>Vibrionales</taxon>
        <taxon>Vibrionaceae</taxon>
        <taxon>Photobacterium</taxon>
    </lineage>
</organism>
<keyword evidence="2" id="KW-1185">Reference proteome</keyword>
<proteinExistence type="predicted"/>
<accession>A0A2T3LE51</accession>
<gene>
    <name evidence="1" type="ORF">C9J47_03575</name>
</gene>
<name>A0A2T3LE51_9GAMM</name>
<reference evidence="1 2" key="1">
    <citation type="submission" date="2018-03" db="EMBL/GenBank/DDBJ databases">
        <title>Whole genome sequencing of Histamine producing bacteria.</title>
        <authorList>
            <person name="Butler K."/>
        </authorList>
    </citation>
    <scope>NUCLEOTIDE SEQUENCE [LARGE SCALE GENOMIC DNA]</scope>
    <source>
        <strain evidence="1 2">ATCC 19614</strain>
    </source>
</reference>
<sequence length="64" mass="7345">MLFISQTCLSVLGADWVTTSGIQVTISNKVLIIPYQQRMNLDASSENTLLFCYRELELVEKYKK</sequence>
<protein>
    <submittedName>
        <fullName evidence="1">Uncharacterized protein</fullName>
    </submittedName>
</protein>
<comment type="caution">
    <text evidence="1">The sequence shown here is derived from an EMBL/GenBank/DDBJ whole genome shotgun (WGS) entry which is preliminary data.</text>
</comment>
<evidence type="ECO:0000313" key="2">
    <source>
        <dbReference type="Proteomes" id="UP000241803"/>
    </source>
</evidence>
<dbReference type="EMBL" id="PYOC01000001">
    <property type="protein sequence ID" value="PSV49660.1"/>
    <property type="molecule type" value="Genomic_DNA"/>
</dbReference>
<evidence type="ECO:0000313" key="1">
    <source>
        <dbReference type="EMBL" id="PSV49660.1"/>
    </source>
</evidence>
<dbReference type="AlphaFoldDB" id="A0A2T3LE51"/>